<dbReference type="InterPro" id="IPR014721">
    <property type="entry name" value="Ribsml_uS5_D2-typ_fold_subgr"/>
</dbReference>
<dbReference type="InterPro" id="IPR000640">
    <property type="entry name" value="EFG_V-like"/>
</dbReference>
<name>A0A9P0BL12_BRAAE</name>
<dbReference type="Gene3D" id="3.40.50.300">
    <property type="entry name" value="P-loop containing nucleotide triphosphate hydrolases"/>
    <property type="match status" value="1"/>
</dbReference>
<dbReference type="Gene3D" id="3.30.70.870">
    <property type="entry name" value="Elongation Factor G (Translational Gtpase), domain 3"/>
    <property type="match status" value="1"/>
</dbReference>
<keyword evidence="1" id="KW-0547">Nucleotide-binding</keyword>
<reference evidence="4" key="1">
    <citation type="submission" date="2021-12" db="EMBL/GenBank/DDBJ databases">
        <authorList>
            <person name="King R."/>
        </authorList>
    </citation>
    <scope>NUCLEOTIDE SEQUENCE</scope>
</reference>
<dbReference type="SUPFAM" id="SSF52540">
    <property type="entry name" value="P-loop containing nucleoside triphosphate hydrolases"/>
    <property type="match status" value="1"/>
</dbReference>
<dbReference type="PANTHER" id="PTHR42908">
    <property type="entry name" value="TRANSLATION ELONGATION FACTOR-RELATED"/>
    <property type="match status" value="1"/>
</dbReference>
<dbReference type="InterPro" id="IPR009000">
    <property type="entry name" value="Transl_B-barrel_sf"/>
</dbReference>
<feature type="domain" description="Tr-type G" evidence="3">
    <location>
        <begin position="19"/>
        <end position="243"/>
    </location>
</feature>
<dbReference type="SMART" id="SM00838">
    <property type="entry name" value="EFG_C"/>
    <property type="match status" value="1"/>
</dbReference>
<gene>
    <name evidence="4" type="ORF">MELIAE_LOCUS13215</name>
</gene>
<dbReference type="InterPro" id="IPR000795">
    <property type="entry name" value="T_Tr_GTP-bd_dom"/>
</dbReference>
<dbReference type="GO" id="GO:1990904">
    <property type="term" value="C:ribonucleoprotein complex"/>
    <property type="evidence" value="ECO:0007669"/>
    <property type="project" value="TreeGrafter"/>
</dbReference>
<dbReference type="GO" id="GO:0043022">
    <property type="term" value="F:ribosome binding"/>
    <property type="evidence" value="ECO:0007669"/>
    <property type="project" value="TreeGrafter"/>
</dbReference>
<dbReference type="PRINTS" id="PR00315">
    <property type="entry name" value="ELONGATNFCT"/>
</dbReference>
<dbReference type="PANTHER" id="PTHR42908:SF3">
    <property type="entry name" value="ELONGATION FACTOR-LIKE GTPASE 1"/>
    <property type="match status" value="1"/>
</dbReference>
<dbReference type="Pfam" id="PF00679">
    <property type="entry name" value="EFG_C"/>
    <property type="match status" value="1"/>
</dbReference>
<dbReference type="InterPro" id="IPR027417">
    <property type="entry name" value="P-loop_NTPase"/>
</dbReference>
<dbReference type="AlphaFoldDB" id="A0A9P0BL12"/>
<dbReference type="CDD" id="cd04096">
    <property type="entry name" value="eEF2_snRNP_like_C"/>
    <property type="match status" value="1"/>
</dbReference>
<dbReference type="InterPro" id="IPR020568">
    <property type="entry name" value="Ribosomal_Su5_D2-typ_SF"/>
</dbReference>
<dbReference type="PROSITE" id="PS51722">
    <property type="entry name" value="G_TR_2"/>
    <property type="match status" value="1"/>
</dbReference>
<evidence type="ECO:0000313" key="4">
    <source>
        <dbReference type="EMBL" id="CAH0564743.1"/>
    </source>
</evidence>
<dbReference type="NCBIfam" id="TIGR00231">
    <property type="entry name" value="small_GTP"/>
    <property type="match status" value="1"/>
</dbReference>
<dbReference type="Proteomes" id="UP001154078">
    <property type="component" value="Chromosome 9"/>
</dbReference>
<dbReference type="SUPFAM" id="SSF50447">
    <property type="entry name" value="Translation proteins"/>
    <property type="match status" value="1"/>
</dbReference>
<dbReference type="GO" id="GO:0005525">
    <property type="term" value="F:GTP binding"/>
    <property type="evidence" value="ECO:0007669"/>
    <property type="project" value="UniProtKB-KW"/>
</dbReference>
<dbReference type="Pfam" id="PF00009">
    <property type="entry name" value="GTP_EFTU"/>
    <property type="match status" value="1"/>
</dbReference>
<dbReference type="OrthoDB" id="364892at2759"/>
<dbReference type="Gene3D" id="3.30.230.10">
    <property type="match status" value="1"/>
</dbReference>
<organism evidence="4 5">
    <name type="scientific">Brassicogethes aeneus</name>
    <name type="common">Rape pollen beetle</name>
    <name type="synonym">Meligethes aeneus</name>
    <dbReference type="NCBI Taxonomy" id="1431903"/>
    <lineage>
        <taxon>Eukaryota</taxon>
        <taxon>Metazoa</taxon>
        <taxon>Ecdysozoa</taxon>
        <taxon>Arthropoda</taxon>
        <taxon>Hexapoda</taxon>
        <taxon>Insecta</taxon>
        <taxon>Pterygota</taxon>
        <taxon>Neoptera</taxon>
        <taxon>Endopterygota</taxon>
        <taxon>Coleoptera</taxon>
        <taxon>Polyphaga</taxon>
        <taxon>Cucujiformia</taxon>
        <taxon>Nitidulidae</taxon>
        <taxon>Meligethinae</taxon>
        <taxon>Brassicogethes</taxon>
    </lineage>
</organism>
<keyword evidence="2" id="KW-0342">GTP-binding</keyword>
<dbReference type="InterPro" id="IPR005225">
    <property type="entry name" value="Small_GTP-bd"/>
</dbReference>
<dbReference type="GO" id="GO:0003924">
    <property type="term" value="F:GTPase activity"/>
    <property type="evidence" value="ECO:0007669"/>
    <property type="project" value="InterPro"/>
</dbReference>
<dbReference type="GO" id="GO:0042256">
    <property type="term" value="P:cytosolic ribosome assembly"/>
    <property type="evidence" value="ECO:0007669"/>
    <property type="project" value="TreeGrafter"/>
</dbReference>
<proteinExistence type="predicted"/>
<dbReference type="Pfam" id="PF03144">
    <property type="entry name" value="GTP_EFTU_D2"/>
    <property type="match status" value="1"/>
</dbReference>
<evidence type="ECO:0000256" key="2">
    <source>
        <dbReference type="ARBA" id="ARBA00023134"/>
    </source>
</evidence>
<accession>A0A9P0BL12</accession>
<sequence length="979" mass="110430">MESIKPTSEELQHYMKHPKYIRNVCILAHVDHGKTTLCDALLSTNRLISKRLAGTVRYLDDRQDEQERGITMKSSAVSLLNVIKDDDMKDIPILLNLIDTPGHIDFSSEVGAALRVIDGAVVLVDLAEGVCVQTRECIKKAMQEKAQMILVLNKFDRLIVEMKLDTEEIFNYILRAIESCNVVVAEMYQIEYPDVNVDVEDSGFLFSPDAGNVIFASAIHGWGFTLQHLAKLFLPLINDETVESLNSKLWNFDCYVDNKKQVKLGAISKGKDNLFKQFCIKTIMTIYEIIVVRMDKTKVSNILQKLGITTTTKDMLHTDPKIQIKAIMQTWKPIAETILLQCFNIFKNPSVMLENKANYLLNITRHSGDPNALKCIENIKPHLLQSSSSSETVAYVSKMYCIDKKNLGGSKIVMPSSRKDALEKQLHKMNINDEATPEVPIIKESNIQVIALARVFTGTLKIGQEIYVLPPNYKPGDKNTEKVVINDLYMLFGKDLMSVREVPPGNFCGVSGLENTVLRTATLSSTLNMVPFFESPAMEPVIRNSIEPVNTKDLPVLREGLKLLMQSDSCVQILIQENGEMVLLTAGDVHLAKCIEDLTKKFAKIEVNVSSPMVALREAVLGGDTDDFLSNIDNYINVKNENFELNLIAIEVPPSIMKVLEGNYHLLRDIEDSKKKSLIDIVNLLSNEDKSAKNEDTYFKLIEASIKHFKESLSSALVDTESIWRKLDDKIWSIGRNSQSINILVNNVSDFKHSIFVSIENNDKRLFFDQCIVNAFDTVCKAGPICDEPLMNVAFVIKDFKLFDDINIEDISPQFTSNIEGLVRSALRKAFDKRERRLLEPMFTTDIQVNTNILGKVYSVVSKRNGKVLDAVGMDEEEKTYLVKAQIPVIESIGFANEIRTTTSGQANPNLKFSHYEVIDGDPYYEPVEGDDDEDEDLNVESALRASRIRKDVRTRKGLYVEDEVVTHAEKQRTLNKKK</sequence>
<dbReference type="SUPFAM" id="SSF54211">
    <property type="entry name" value="Ribosomal protein S5 domain 2-like"/>
    <property type="match status" value="1"/>
</dbReference>
<dbReference type="InterPro" id="IPR004161">
    <property type="entry name" value="EFTu-like_2"/>
</dbReference>
<dbReference type="CDD" id="cd16268">
    <property type="entry name" value="EF2_II"/>
    <property type="match status" value="1"/>
</dbReference>
<dbReference type="Gene3D" id="3.30.70.240">
    <property type="match status" value="1"/>
</dbReference>
<dbReference type="GO" id="GO:0005829">
    <property type="term" value="C:cytosol"/>
    <property type="evidence" value="ECO:0007669"/>
    <property type="project" value="TreeGrafter"/>
</dbReference>
<dbReference type="EMBL" id="OV121140">
    <property type="protein sequence ID" value="CAH0564743.1"/>
    <property type="molecule type" value="Genomic_DNA"/>
</dbReference>
<evidence type="ECO:0000313" key="5">
    <source>
        <dbReference type="Proteomes" id="UP001154078"/>
    </source>
</evidence>
<dbReference type="Pfam" id="PF25118">
    <property type="entry name" value="EFL1"/>
    <property type="match status" value="1"/>
</dbReference>
<keyword evidence="5" id="KW-1185">Reference proteome</keyword>
<protein>
    <recommendedName>
        <fullName evidence="3">Tr-type G domain-containing protein</fullName>
    </recommendedName>
</protein>
<dbReference type="InterPro" id="IPR035647">
    <property type="entry name" value="EFG_III/V"/>
</dbReference>
<dbReference type="Gene3D" id="2.40.30.10">
    <property type="entry name" value="Translation factors"/>
    <property type="match status" value="1"/>
</dbReference>
<dbReference type="FunFam" id="3.30.70.870:FF:000002">
    <property type="entry name" value="Translation elongation factor 2"/>
    <property type="match status" value="1"/>
</dbReference>
<dbReference type="InterPro" id="IPR056752">
    <property type="entry name" value="EFL1"/>
</dbReference>
<evidence type="ECO:0000259" key="3">
    <source>
        <dbReference type="PROSITE" id="PS51722"/>
    </source>
</evidence>
<evidence type="ECO:0000256" key="1">
    <source>
        <dbReference type="ARBA" id="ARBA00022741"/>
    </source>
</evidence>
<dbReference type="SUPFAM" id="SSF54980">
    <property type="entry name" value="EF-G C-terminal domain-like"/>
    <property type="match status" value="2"/>
</dbReference>